<dbReference type="InterPro" id="IPR050669">
    <property type="entry name" value="Hemerythrin"/>
</dbReference>
<dbReference type="Gene3D" id="1.20.120.50">
    <property type="entry name" value="Hemerythrin-like"/>
    <property type="match status" value="1"/>
</dbReference>
<dbReference type="Proteomes" id="UP000194003">
    <property type="component" value="Unassembled WGS sequence"/>
</dbReference>
<feature type="compositionally biased region" description="Acidic residues" evidence="4">
    <location>
        <begin position="173"/>
        <end position="190"/>
    </location>
</feature>
<accession>A0A1Y2JZK6</accession>
<dbReference type="InterPro" id="IPR012827">
    <property type="entry name" value="Hemerythrin_metal-bd"/>
</dbReference>
<dbReference type="PANTHER" id="PTHR37164">
    <property type="entry name" value="BACTERIOHEMERYTHRIN"/>
    <property type="match status" value="1"/>
</dbReference>
<keyword evidence="7" id="KW-1185">Reference proteome</keyword>
<dbReference type="NCBIfam" id="TIGR02481">
    <property type="entry name" value="hemeryth_dom"/>
    <property type="match status" value="1"/>
</dbReference>
<dbReference type="OrthoDB" id="7305302at2"/>
<feature type="compositionally biased region" description="Basic and acidic residues" evidence="4">
    <location>
        <begin position="1"/>
        <end position="13"/>
    </location>
</feature>
<feature type="region of interest" description="Disordered" evidence="4">
    <location>
        <begin position="1"/>
        <end position="20"/>
    </location>
</feature>
<feature type="region of interest" description="Disordered" evidence="4">
    <location>
        <begin position="163"/>
        <end position="190"/>
    </location>
</feature>
<evidence type="ECO:0000313" key="6">
    <source>
        <dbReference type="EMBL" id="OSM00309.1"/>
    </source>
</evidence>
<evidence type="ECO:0000313" key="7">
    <source>
        <dbReference type="Proteomes" id="UP000194003"/>
    </source>
</evidence>
<evidence type="ECO:0000256" key="1">
    <source>
        <dbReference type="ARBA" id="ARBA00010587"/>
    </source>
</evidence>
<evidence type="ECO:0000256" key="4">
    <source>
        <dbReference type="SAM" id="MobiDB-lite"/>
    </source>
</evidence>
<dbReference type="EMBL" id="LVJN01000021">
    <property type="protein sequence ID" value="OSM00309.1"/>
    <property type="molecule type" value="Genomic_DNA"/>
</dbReference>
<comment type="similarity">
    <text evidence="1">Belongs to the hemerythrin family.</text>
</comment>
<dbReference type="SUPFAM" id="SSF47188">
    <property type="entry name" value="Hemerythrin-like"/>
    <property type="match status" value="1"/>
</dbReference>
<evidence type="ECO:0000259" key="5">
    <source>
        <dbReference type="Pfam" id="PF01814"/>
    </source>
</evidence>
<proteinExistence type="inferred from homology"/>
<dbReference type="STRING" id="1434232.MAIT1_00798"/>
<evidence type="ECO:0000256" key="2">
    <source>
        <dbReference type="ARBA" id="ARBA00022723"/>
    </source>
</evidence>
<reference evidence="6 7" key="1">
    <citation type="journal article" date="2016" name="BMC Genomics">
        <title>Combined genomic and structural analyses of a cultured magnetotactic bacterium reveals its niche adaptation to a dynamic environment.</title>
        <authorList>
            <person name="Araujo A.C."/>
            <person name="Morillo V."/>
            <person name="Cypriano J."/>
            <person name="Teixeira L.C."/>
            <person name="Leao P."/>
            <person name="Lyra S."/>
            <person name="Almeida L.G."/>
            <person name="Bazylinski D.A."/>
            <person name="Vasconcellos A.T."/>
            <person name="Abreu F."/>
            <person name="Lins U."/>
        </authorList>
    </citation>
    <scope>NUCLEOTIDE SEQUENCE [LARGE SCALE GENOMIC DNA]</scope>
    <source>
        <strain evidence="6 7">IT-1</strain>
    </source>
</reference>
<dbReference type="RefSeq" id="WP_085446890.1">
    <property type="nucleotide sequence ID" value="NZ_LVJN01000021.1"/>
</dbReference>
<keyword evidence="2" id="KW-0479">Metal-binding</keyword>
<evidence type="ECO:0000256" key="3">
    <source>
        <dbReference type="ARBA" id="ARBA00023004"/>
    </source>
</evidence>
<dbReference type="CDD" id="cd12107">
    <property type="entry name" value="Hemerythrin"/>
    <property type="match status" value="1"/>
</dbReference>
<dbReference type="GO" id="GO:0046872">
    <property type="term" value="F:metal ion binding"/>
    <property type="evidence" value="ECO:0007669"/>
    <property type="project" value="UniProtKB-KW"/>
</dbReference>
<organism evidence="6 7">
    <name type="scientific">Magnetofaba australis IT-1</name>
    <dbReference type="NCBI Taxonomy" id="1434232"/>
    <lineage>
        <taxon>Bacteria</taxon>
        <taxon>Pseudomonadati</taxon>
        <taxon>Pseudomonadota</taxon>
        <taxon>Magnetococcia</taxon>
        <taxon>Magnetococcales</taxon>
        <taxon>Magnetococcaceae</taxon>
        <taxon>Magnetofaba</taxon>
    </lineage>
</organism>
<comment type="caution">
    <text evidence="6">The sequence shown here is derived from an EMBL/GenBank/DDBJ whole genome shotgun (WGS) entry which is preliminary data.</text>
</comment>
<name>A0A1Y2JZK6_9PROT</name>
<dbReference type="InterPro" id="IPR035938">
    <property type="entry name" value="Hemerythrin-like_sf"/>
</dbReference>
<gene>
    <name evidence="6" type="ORF">MAIT1_00798</name>
</gene>
<dbReference type="AlphaFoldDB" id="A0A1Y2JZK6"/>
<feature type="domain" description="Hemerythrin-like" evidence="5">
    <location>
        <begin position="37"/>
        <end position="156"/>
    </location>
</feature>
<sequence>MTWFSRSKEHDEAPQETTPAALDNQRRLVEIDLKSTNVDQLDDDHLKLVGYCEEIHALVESMPGGVADRSTLTRINDVFGKLLDYTNTHFTREERYIERNNLPNYRLQRMRHEEFLAMVSNYKRVFNMGHVAESANVKDFLKSWLVNHINTIDYHTFRNETYIPPGEPPIVEQELELEQDQDQDQDQVGE</sequence>
<dbReference type="PANTHER" id="PTHR37164:SF1">
    <property type="entry name" value="BACTERIOHEMERYTHRIN"/>
    <property type="match status" value="1"/>
</dbReference>
<keyword evidence="3" id="KW-0408">Iron</keyword>
<dbReference type="Pfam" id="PF01814">
    <property type="entry name" value="Hemerythrin"/>
    <property type="match status" value="1"/>
</dbReference>
<dbReference type="InterPro" id="IPR012312">
    <property type="entry name" value="Hemerythrin-like"/>
</dbReference>
<protein>
    <submittedName>
        <fullName evidence="6">Putative hemerythrin-like metal-binding protein</fullName>
    </submittedName>
</protein>